<evidence type="ECO:0008006" key="4">
    <source>
        <dbReference type="Google" id="ProtNLM"/>
    </source>
</evidence>
<dbReference type="PATRIC" id="fig|1263832.3.peg.1420"/>
<accession>W0RB89</accession>
<evidence type="ECO:0000256" key="1">
    <source>
        <dbReference type="SAM" id="SignalP"/>
    </source>
</evidence>
<name>W0RB89_BIBTR</name>
<dbReference type="EMBL" id="CP006956">
    <property type="protein sequence ID" value="AHG86658.1"/>
    <property type="molecule type" value="Genomic_DNA"/>
</dbReference>
<dbReference type="Proteomes" id="UP000019086">
    <property type="component" value="Chromosome"/>
</dbReference>
<dbReference type="KEGG" id="btra:F544_14300"/>
<evidence type="ECO:0000313" key="3">
    <source>
        <dbReference type="Proteomes" id="UP000019086"/>
    </source>
</evidence>
<protein>
    <recommendedName>
        <fullName evidence="4">Periplasmic protein</fullName>
    </recommendedName>
</protein>
<dbReference type="HOGENOM" id="CLU_715113_0_0_6"/>
<keyword evidence="1" id="KW-0732">Signal</keyword>
<organism evidence="2 3">
    <name type="scientific">Bibersteinia trehalosi USDA-ARS-USMARC-190</name>
    <dbReference type="NCBI Taxonomy" id="1263832"/>
    <lineage>
        <taxon>Bacteria</taxon>
        <taxon>Pseudomonadati</taxon>
        <taxon>Pseudomonadota</taxon>
        <taxon>Gammaproteobacteria</taxon>
        <taxon>Pasteurellales</taxon>
        <taxon>Pasteurellaceae</taxon>
        <taxon>Bibersteinia</taxon>
    </lineage>
</organism>
<gene>
    <name evidence="2" type="ORF">F544_14300</name>
</gene>
<proteinExistence type="predicted"/>
<sequence length="396" mass="43613">MYFQHTLHFLITMKKLSLTLVSLLSTSLFAQIQLSPFPMQAIGKAAQLAVSDKDELFIINTQGELWQATPIMNKLSDGFSTQIAPSVAYNRVAGADKQGNFMLWTAKQLYTSTIPLAKQAGMHPLAFATIAVSKQGKQHKLVRIETKGTQAEITAMASTEVLPDAQPMQIDFKHSAPNQGHIAILAKPDNSTYLHGVLGDAIEAAEVQYLERHTLEPLAEGLSTKGLVFEANRFEHFATNSGAKLVSVMSGNGEGGRTVLVGEQNGKLVLEQSSSPLPNNRWQSPFVFNRKLYAVQMPHLRGKLVEYTPQGAKLAEHFMQDGFSNHRYGEYETNLAASASHFAVLPLRDYRHIAILDSQGQLQTLAQTLPAEIQKTKASKDSVYLLLENGQIWLAQ</sequence>
<feature type="chain" id="PRO_5004794737" description="Periplasmic protein" evidence="1">
    <location>
        <begin position="31"/>
        <end position="396"/>
    </location>
</feature>
<evidence type="ECO:0000313" key="2">
    <source>
        <dbReference type="EMBL" id="AHG86658.1"/>
    </source>
</evidence>
<reference evidence="2 3" key="1">
    <citation type="submission" date="2013-12" db="EMBL/GenBank/DDBJ databases">
        <title>Annotation of the Bibersteinia trehalosi USDA-ARS-USMARC-190 complete genome.</title>
        <authorList>
            <person name="Harhay G.P."/>
            <person name="McVey S."/>
            <person name="Clawson M.L."/>
            <person name="Bono J."/>
            <person name="Heaton M.P."/>
            <person name="Chitko-Mckown C.G."/>
            <person name="Harhay D.M."/>
            <person name="Smith T.P.L."/>
        </authorList>
    </citation>
    <scope>NUCLEOTIDE SEQUENCE [LARGE SCALE GENOMIC DNA]</scope>
    <source>
        <strain evidence="2 3">USDA-ARS-USMARC-190</strain>
    </source>
</reference>
<feature type="signal peptide" evidence="1">
    <location>
        <begin position="1"/>
        <end position="30"/>
    </location>
</feature>
<dbReference type="AlphaFoldDB" id="W0RB89"/>